<accession>A0AAF0R308</accession>
<dbReference type="EMBL" id="CP133617">
    <property type="protein sequence ID" value="WMV33138.1"/>
    <property type="molecule type" value="Genomic_DNA"/>
</dbReference>
<protein>
    <submittedName>
        <fullName evidence="1">Uncharacterized protein</fullName>
    </submittedName>
</protein>
<evidence type="ECO:0000313" key="2">
    <source>
        <dbReference type="Proteomes" id="UP001234989"/>
    </source>
</evidence>
<reference evidence="1" key="1">
    <citation type="submission" date="2023-08" db="EMBL/GenBank/DDBJ databases">
        <title>A de novo genome assembly of Solanum verrucosum Schlechtendal, a Mexican diploid species geographically isolated from the other diploid A-genome species in potato relatives.</title>
        <authorList>
            <person name="Hosaka K."/>
        </authorList>
    </citation>
    <scope>NUCLEOTIDE SEQUENCE</scope>
    <source>
        <tissue evidence="1">Young leaves</tissue>
    </source>
</reference>
<dbReference type="Proteomes" id="UP001234989">
    <property type="component" value="Chromosome 6"/>
</dbReference>
<gene>
    <name evidence="1" type="ORF">MTR67_026523</name>
</gene>
<name>A0AAF0R308_SOLVR</name>
<sequence length="10" mass="1178">MAAHSRRRPP</sequence>
<keyword evidence="2" id="KW-1185">Reference proteome</keyword>
<organism evidence="1 2">
    <name type="scientific">Solanum verrucosum</name>
    <dbReference type="NCBI Taxonomy" id="315347"/>
    <lineage>
        <taxon>Eukaryota</taxon>
        <taxon>Viridiplantae</taxon>
        <taxon>Streptophyta</taxon>
        <taxon>Embryophyta</taxon>
        <taxon>Tracheophyta</taxon>
        <taxon>Spermatophyta</taxon>
        <taxon>Magnoliopsida</taxon>
        <taxon>eudicotyledons</taxon>
        <taxon>Gunneridae</taxon>
        <taxon>Pentapetalae</taxon>
        <taxon>asterids</taxon>
        <taxon>lamiids</taxon>
        <taxon>Solanales</taxon>
        <taxon>Solanaceae</taxon>
        <taxon>Solanoideae</taxon>
        <taxon>Solaneae</taxon>
        <taxon>Solanum</taxon>
    </lineage>
</organism>
<proteinExistence type="predicted"/>
<evidence type="ECO:0000313" key="1">
    <source>
        <dbReference type="EMBL" id="WMV33138.1"/>
    </source>
</evidence>